<gene>
    <name evidence="5" type="ORF">PQQ63_37745</name>
</gene>
<dbReference type="Gene3D" id="2.130.10.10">
    <property type="entry name" value="YVTN repeat-like/Quinoprotein amine dehydrogenase"/>
    <property type="match status" value="2"/>
</dbReference>
<proteinExistence type="predicted"/>
<feature type="domain" description="PKD" evidence="4">
    <location>
        <begin position="63"/>
        <end position="130"/>
    </location>
</feature>
<dbReference type="InterPro" id="IPR015943">
    <property type="entry name" value="WD40/YVTN_repeat-like_dom_sf"/>
</dbReference>
<dbReference type="InterPro" id="IPR028203">
    <property type="entry name" value="PSII_CF48-like_dom"/>
</dbReference>
<dbReference type="Pfam" id="PF18911">
    <property type="entry name" value="PKD_4"/>
    <property type="match status" value="3"/>
</dbReference>
<sequence length="703" mass="71271">MFSDEAGWAKRIGHWLGAFATVALIAACGSSVSTTGTGPGSGSGEDTPVPTAQIGSISPAMPSVGQVVSFAGSGSGQNIQYAWDFGDGATAQGAEATHTYAVSGTFAITFSVTDGSGQKARATSQVIIEAVATAPSAPQIMVAPGQALVGVAKGMQATSVDPNGEMLTYGWNFGDAATATGQNVTHTYASVGTFTVTVIATNQTGASATATAQLTVTSAPVPEGPPSPPTILAPPAVRLNTPAKFVGISESLDGSALDYVWHFSGDTFTATGPVVQHNFLNVSQQATATLTVTDSRGNSASAAATVMVLPLEPPHSVVVRGPLEAVVGEAVGFSASVENPEGNPLAYQWDFGDGTTSTEVAPSHTYSAQGQHTVSVTIDDQLTGSATGSMTLFVAGTGPVDELECAGQARGAGWCIAPTLPIGNTALNAVSFANARSGWIVGENGGVVHSTDGGITWTSQLTTPSGQIGVSAADNDHAWVLNRNRQVLRTTDGGTTWNAIPTGAPFGLTAIRFVDPAHGWAVGQSEGIVATTDGGTTWVVQNSNTSKPALNRLDFVDVNNGWAVSAGGYVMQTGDSGQSWNTVFQAASGIALADVSFSDTLHGWVVGTSGTLMQTTDGGTTWVAGSAPTSESIVAVKFVSPSVGWIVTETGFIFRTEDAGISWTAQNTPTQTTGLPAIDAANANNAWIVSAGGSYLITVTGGN</sequence>
<comment type="caution">
    <text evidence="5">The sequence shown here is derived from an EMBL/GenBank/DDBJ whole genome shotgun (WGS) entry which is preliminary data.</text>
</comment>
<evidence type="ECO:0000259" key="4">
    <source>
        <dbReference type="PROSITE" id="PS50093"/>
    </source>
</evidence>
<dbReference type="Proteomes" id="UP001629432">
    <property type="component" value="Unassembled WGS sequence"/>
</dbReference>
<evidence type="ECO:0000256" key="1">
    <source>
        <dbReference type="ARBA" id="ARBA00022531"/>
    </source>
</evidence>
<evidence type="ECO:0000256" key="3">
    <source>
        <dbReference type="SAM" id="MobiDB-lite"/>
    </source>
</evidence>
<evidence type="ECO:0000256" key="2">
    <source>
        <dbReference type="ARBA" id="ARBA00023276"/>
    </source>
</evidence>
<name>A0ABW9E8J9_9BURK</name>
<keyword evidence="2" id="KW-0604">Photosystem II</keyword>
<dbReference type="InterPro" id="IPR013783">
    <property type="entry name" value="Ig-like_fold"/>
</dbReference>
<dbReference type="SUPFAM" id="SSF49299">
    <property type="entry name" value="PKD domain"/>
    <property type="match status" value="4"/>
</dbReference>
<reference evidence="5 6" key="1">
    <citation type="journal article" date="2024" name="Chem. Sci.">
        <title>Discovery of megapolipeptins by genome mining of a Burkholderiales bacteria collection.</title>
        <authorList>
            <person name="Paulo B.S."/>
            <person name="Recchia M.J.J."/>
            <person name="Lee S."/>
            <person name="Fergusson C.H."/>
            <person name="Romanowski S.B."/>
            <person name="Hernandez A."/>
            <person name="Krull N."/>
            <person name="Liu D.Y."/>
            <person name="Cavanagh H."/>
            <person name="Bos A."/>
            <person name="Gray C.A."/>
            <person name="Murphy B.T."/>
            <person name="Linington R.G."/>
            <person name="Eustaquio A.S."/>
        </authorList>
    </citation>
    <scope>NUCLEOTIDE SEQUENCE [LARGE SCALE GENOMIC DNA]</scope>
    <source>
        <strain evidence="5 6">RL17-338-BIC-A</strain>
    </source>
</reference>
<dbReference type="SMART" id="SM00089">
    <property type="entry name" value="PKD"/>
    <property type="match status" value="4"/>
</dbReference>
<dbReference type="InterPro" id="IPR035986">
    <property type="entry name" value="PKD_dom_sf"/>
</dbReference>
<dbReference type="Gene3D" id="2.60.40.10">
    <property type="entry name" value="Immunoglobulins"/>
    <property type="match status" value="4"/>
</dbReference>
<dbReference type="Pfam" id="PF14870">
    <property type="entry name" value="PSII_BNR"/>
    <property type="match status" value="3"/>
</dbReference>
<dbReference type="SUPFAM" id="SSF110296">
    <property type="entry name" value="Oligoxyloglucan reducing end-specific cellobiohydrolase"/>
    <property type="match status" value="1"/>
</dbReference>
<dbReference type="InterPro" id="IPR022409">
    <property type="entry name" value="PKD/Chitinase_dom"/>
</dbReference>
<feature type="domain" description="PKD" evidence="4">
    <location>
        <begin position="342"/>
        <end position="394"/>
    </location>
</feature>
<feature type="domain" description="PKD" evidence="4">
    <location>
        <begin position="163"/>
        <end position="217"/>
    </location>
</feature>
<dbReference type="RefSeq" id="WP_408341036.1">
    <property type="nucleotide sequence ID" value="NZ_JAQQCF010000072.1"/>
</dbReference>
<dbReference type="PANTHER" id="PTHR47199:SF2">
    <property type="entry name" value="PHOTOSYSTEM II STABILITY_ASSEMBLY FACTOR HCF136, CHLOROPLASTIC"/>
    <property type="match status" value="1"/>
</dbReference>
<dbReference type="EMBL" id="JAQQCF010000072">
    <property type="protein sequence ID" value="MFM0642426.1"/>
    <property type="molecule type" value="Genomic_DNA"/>
</dbReference>
<accession>A0ABW9E8J9</accession>
<dbReference type="PROSITE" id="PS50093">
    <property type="entry name" value="PKD"/>
    <property type="match status" value="3"/>
</dbReference>
<dbReference type="PANTHER" id="PTHR47199">
    <property type="entry name" value="PHOTOSYSTEM II STABILITY/ASSEMBLY FACTOR HCF136, CHLOROPLASTIC"/>
    <property type="match status" value="1"/>
</dbReference>
<keyword evidence="6" id="KW-1185">Reference proteome</keyword>
<dbReference type="CDD" id="cd00146">
    <property type="entry name" value="PKD"/>
    <property type="match status" value="4"/>
</dbReference>
<keyword evidence="1" id="KW-0602">Photosynthesis</keyword>
<evidence type="ECO:0000313" key="6">
    <source>
        <dbReference type="Proteomes" id="UP001629432"/>
    </source>
</evidence>
<protein>
    <submittedName>
        <fullName evidence="5">PKD domain-containing protein</fullName>
    </submittedName>
</protein>
<dbReference type="InterPro" id="IPR000601">
    <property type="entry name" value="PKD_dom"/>
</dbReference>
<organism evidence="5 6">
    <name type="scientific">Paraburkholderia metrosideri</name>
    <dbReference type="NCBI Taxonomy" id="580937"/>
    <lineage>
        <taxon>Bacteria</taxon>
        <taxon>Pseudomonadati</taxon>
        <taxon>Pseudomonadota</taxon>
        <taxon>Betaproteobacteria</taxon>
        <taxon>Burkholderiales</taxon>
        <taxon>Burkholderiaceae</taxon>
        <taxon>Paraburkholderia</taxon>
    </lineage>
</organism>
<feature type="region of interest" description="Disordered" evidence="3">
    <location>
        <begin position="34"/>
        <end position="53"/>
    </location>
</feature>
<evidence type="ECO:0000313" key="5">
    <source>
        <dbReference type="EMBL" id="MFM0642426.1"/>
    </source>
</evidence>